<accession>A0A151T2Y1</accession>
<dbReference type="Gramene" id="C.cajan_15450.t">
    <property type="protein sequence ID" value="C.cajan_15450.t"/>
    <property type="gene ID" value="C.cajan_15450"/>
</dbReference>
<dbReference type="PANTHER" id="PTHR48475">
    <property type="entry name" value="RIBONUCLEASE H"/>
    <property type="match status" value="1"/>
</dbReference>
<dbReference type="Gene3D" id="3.30.420.10">
    <property type="entry name" value="Ribonuclease H-like superfamily/Ribonuclease H"/>
    <property type="match status" value="1"/>
</dbReference>
<dbReference type="PANTHER" id="PTHR48475:SF1">
    <property type="entry name" value="RNASE H TYPE-1 DOMAIN-CONTAINING PROTEIN"/>
    <property type="match status" value="1"/>
</dbReference>
<reference evidence="2 3" key="1">
    <citation type="journal article" date="2012" name="Nat. Biotechnol.">
        <title>Draft genome sequence of pigeonpea (Cajanus cajan), an orphan legume crop of resource-poor farmers.</title>
        <authorList>
            <person name="Varshney R.K."/>
            <person name="Chen W."/>
            <person name="Li Y."/>
            <person name="Bharti A.K."/>
            <person name="Saxena R.K."/>
            <person name="Schlueter J.A."/>
            <person name="Donoghue M.T."/>
            <person name="Azam S."/>
            <person name="Fan G."/>
            <person name="Whaley A.M."/>
            <person name="Farmer A.D."/>
            <person name="Sheridan J."/>
            <person name="Iwata A."/>
            <person name="Tuteja R."/>
            <person name="Penmetsa R.V."/>
            <person name="Wu W."/>
            <person name="Upadhyaya H.D."/>
            <person name="Yang S.P."/>
            <person name="Shah T."/>
            <person name="Saxena K.B."/>
            <person name="Michael T."/>
            <person name="McCombie W.R."/>
            <person name="Yang B."/>
            <person name="Zhang G."/>
            <person name="Yang H."/>
            <person name="Wang J."/>
            <person name="Spillane C."/>
            <person name="Cook D.R."/>
            <person name="May G.D."/>
            <person name="Xu X."/>
            <person name="Jackson S.A."/>
        </authorList>
    </citation>
    <scope>NUCLEOTIDE SEQUENCE [LARGE SCALE GENOMIC DNA]</scope>
    <source>
        <strain evidence="3">cv. Asha</strain>
    </source>
</reference>
<dbReference type="InterPro" id="IPR041588">
    <property type="entry name" value="Integrase_H2C2"/>
</dbReference>
<dbReference type="EMBL" id="CM003610">
    <property type="protein sequence ID" value="KYP61405.1"/>
    <property type="molecule type" value="Genomic_DNA"/>
</dbReference>
<evidence type="ECO:0000259" key="1">
    <source>
        <dbReference type="Pfam" id="PF17921"/>
    </source>
</evidence>
<protein>
    <submittedName>
        <fullName evidence="2">Gypsy retrotransposon integrase-like protein 1</fullName>
    </submittedName>
</protein>
<dbReference type="Gene3D" id="3.10.10.10">
    <property type="entry name" value="HIV Type 1 Reverse Transcriptase, subunit A, domain 1"/>
    <property type="match status" value="1"/>
</dbReference>
<dbReference type="Gene3D" id="1.10.340.70">
    <property type="match status" value="1"/>
</dbReference>
<dbReference type="OMA" id="NEHAMAR"/>
<proteinExistence type="predicted"/>
<dbReference type="GO" id="GO:0003676">
    <property type="term" value="F:nucleic acid binding"/>
    <property type="evidence" value="ECO:0007669"/>
    <property type="project" value="InterPro"/>
</dbReference>
<dbReference type="SUPFAM" id="SSF56672">
    <property type="entry name" value="DNA/RNA polymerases"/>
    <property type="match status" value="1"/>
</dbReference>
<organism evidence="2 3">
    <name type="scientific">Cajanus cajan</name>
    <name type="common">Pigeon pea</name>
    <name type="synonym">Cajanus indicus</name>
    <dbReference type="NCBI Taxonomy" id="3821"/>
    <lineage>
        <taxon>Eukaryota</taxon>
        <taxon>Viridiplantae</taxon>
        <taxon>Streptophyta</taxon>
        <taxon>Embryophyta</taxon>
        <taxon>Tracheophyta</taxon>
        <taxon>Spermatophyta</taxon>
        <taxon>Magnoliopsida</taxon>
        <taxon>eudicotyledons</taxon>
        <taxon>Gunneridae</taxon>
        <taxon>Pentapetalae</taxon>
        <taxon>rosids</taxon>
        <taxon>fabids</taxon>
        <taxon>Fabales</taxon>
        <taxon>Fabaceae</taxon>
        <taxon>Papilionoideae</taxon>
        <taxon>50 kb inversion clade</taxon>
        <taxon>NPAAA clade</taxon>
        <taxon>indigoferoid/millettioid clade</taxon>
        <taxon>Phaseoleae</taxon>
        <taxon>Cajanus</taxon>
    </lineage>
</organism>
<dbReference type="InterPro" id="IPR036397">
    <property type="entry name" value="RNaseH_sf"/>
</dbReference>
<dbReference type="AlphaFoldDB" id="A0A151T2Y1"/>
<evidence type="ECO:0000313" key="2">
    <source>
        <dbReference type="EMBL" id="KYP61405.1"/>
    </source>
</evidence>
<keyword evidence="3" id="KW-1185">Reference proteome</keyword>
<dbReference type="Proteomes" id="UP000075243">
    <property type="component" value="Chromosome 8"/>
</dbReference>
<feature type="domain" description="Integrase zinc-binding" evidence="1">
    <location>
        <begin position="153"/>
        <end position="207"/>
    </location>
</feature>
<name>A0A151T2Y1_CAJCA</name>
<gene>
    <name evidence="2" type="ORF">KK1_015894</name>
</gene>
<dbReference type="InterPro" id="IPR043502">
    <property type="entry name" value="DNA/RNA_pol_sf"/>
</dbReference>
<dbReference type="Pfam" id="PF17921">
    <property type="entry name" value="Integrase_H2C2"/>
    <property type="match status" value="1"/>
</dbReference>
<evidence type="ECO:0000313" key="3">
    <source>
        <dbReference type="Proteomes" id="UP000075243"/>
    </source>
</evidence>
<sequence>MKETERNKLIRLLHDYKDVFAWSYQDMLGLDTSIVEHKLPLKPECPPVKRKLRRMKPELSLKIKEEVKKKFDAGFLAISKYPRWVANIVPIPKKDGKVYYDIKEYIKSREYPPNASENDKRTLRRLSMSFFLNGEVLYKRNHDVVFLRCVDAVEAQQIVKEVHEGSFGIHTNEHAMARKILRAGYYWLTMENDCFKYVKKCHKCQTYADDVIGPIEPKASNGHRFILVAIDYFTKWVEVASYAHVRLKKVFEKKVHPREFREGDLVLKKILQVQKDRLGKWALNYEGPLVVKKVFSGGALIFTNMDGKDLLHPVNSDAVKKYYA</sequence>